<dbReference type="PANTHER" id="PTHR40446">
    <property type="entry name" value="N-ACETYLGLUCOSAMINE-1-PHOSPHODIESTER ALPHA-N-ACETYLGLUCOSAMINIDASE"/>
    <property type="match status" value="1"/>
</dbReference>
<dbReference type="RefSeq" id="WP_169796484.1">
    <property type="nucleotide sequence ID" value="NZ_CP012159.1"/>
</dbReference>
<evidence type="ECO:0000313" key="3">
    <source>
        <dbReference type="Proteomes" id="UP000067626"/>
    </source>
</evidence>
<organism evidence="2 3">
    <name type="scientific">Chondromyces crocatus</name>
    <dbReference type="NCBI Taxonomy" id="52"/>
    <lineage>
        <taxon>Bacteria</taxon>
        <taxon>Pseudomonadati</taxon>
        <taxon>Myxococcota</taxon>
        <taxon>Polyangia</taxon>
        <taxon>Polyangiales</taxon>
        <taxon>Polyangiaceae</taxon>
        <taxon>Chondromyces</taxon>
    </lineage>
</organism>
<dbReference type="EMBL" id="CP012159">
    <property type="protein sequence ID" value="AKT37642.1"/>
    <property type="molecule type" value="Genomic_DNA"/>
</dbReference>
<sequence>MTGLLYFAYTHRTRPANTQRLLFQGVVYTREVSESPRPSIAHVVAIDLRAPGIGFLVTPGDPALSRPLIGRTTSAFLSEFGVQIALNGDFFEPWWSNWPWDYYPHSGDPVSVDGEAASSGVVYSRERRNPRPRTLYLSQDRGVAFDAALGEHDEAISGIMLLERGEPRVADTAFARDPHPRSAVALDRDRQRLLLVAVDGRQPNYSVGMGLAELVALIERHGGHDAALLDGGGSTALVIAGQGGKPEALNTPVHSRIPGRERPVANHLGVFARPLAP</sequence>
<evidence type="ECO:0000313" key="2">
    <source>
        <dbReference type="EMBL" id="AKT37642.1"/>
    </source>
</evidence>
<dbReference type="Pfam" id="PF09992">
    <property type="entry name" value="NAGPA"/>
    <property type="match status" value="1"/>
</dbReference>
<accession>A0A0K1EAF0</accession>
<protein>
    <recommendedName>
        <fullName evidence="1">Phosphodiester glycosidase domain-containing protein</fullName>
    </recommendedName>
</protein>
<dbReference type="PATRIC" id="fig|52.7.peg.1915"/>
<evidence type="ECO:0000259" key="1">
    <source>
        <dbReference type="Pfam" id="PF09992"/>
    </source>
</evidence>
<name>A0A0K1EAF0_CHOCO</name>
<dbReference type="InterPro" id="IPR018711">
    <property type="entry name" value="NAGPA"/>
</dbReference>
<dbReference type="STRING" id="52.CMC5_017840"/>
<gene>
    <name evidence="2" type="ORF">CMC5_017840</name>
</gene>
<dbReference type="KEGG" id="ccro:CMC5_017840"/>
<dbReference type="Proteomes" id="UP000067626">
    <property type="component" value="Chromosome"/>
</dbReference>
<feature type="domain" description="Phosphodiester glycosidase" evidence="1">
    <location>
        <begin position="81"/>
        <end position="271"/>
    </location>
</feature>
<reference evidence="2 3" key="1">
    <citation type="submission" date="2015-07" db="EMBL/GenBank/DDBJ databases">
        <title>Genome analysis of myxobacterium Chondromyces crocatus Cm c5 reveals a high potential for natural compound synthesis and the genetic basis for the loss of fruiting body formation.</title>
        <authorList>
            <person name="Zaburannyi N."/>
            <person name="Bunk B."/>
            <person name="Maier J."/>
            <person name="Overmann J."/>
            <person name="Mueller R."/>
        </authorList>
    </citation>
    <scope>NUCLEOTIDE SEQUENCE [LARGE SCALE GENOMIC DNA]</scope>
    <source>
        <strain evidence="2 3">Cm c5</strain>
    </source>
</reference>
<dbReference type="AlphaFoldDB" id="A0A0K1EAF0"/>
<keyword evidence="3" id="KW-1185">Reference proteome</keyword>
<dbReference type="PANTHER" id="PTHR40446:SF2">
    <property type="entry name" value="N-ACETYLGLUCOSAMINE-1-PHOSPHODIESTER ALPHA-N-ACETYLGLUCOSAMINIDASE"/>
    <property type="match status" value="1"/>
</dbReference>
<proteinExistence type="predicted"/>